<dbReference type="EMBL" id="ABJB010120660">
    <property type="status" value="NOT_ANNOTATED_CDS"/>
    <property type="molecule type" value="Genomic_DNA"/>
</dbReference>
<proteinExistence type="predicted"/>
<dbReference type="OrthoDB" id="6484711at2759"/>
<dbReference type="EMBL" id="DS846584">
    <property type="protein sequence ID" value="EEC13194.1"/>
    <property type="molecule type" value="Genomic_DNA"/>
</dbReference>
<dbReference type="VEuPathDB" id="VectorBase:ISCI008906"/>
<reference evidence="2" key="2">
    <citation type="submission" date="2020-05" db="UniProtKB">
        <authorList>
            <consortium name="EnsemblMetazoa"/>
        </authorList>
    </citation>
    <scope>IDENTIFICATION</scope>
    <source>
        <strain evidence="2">wikel</strain>
    </source>
</reference>
<reference evidence="1 3" key="1">
    <citation type="submission" date="2008-03" db="EMBL/GenBank/DDBJ databases">
        <title>Annotation of Ixodes scapularis.</title>
        <authorList>
            <consortium name="Ixodes scapularis Genome Project Consortium"/>
            <person name="Caler E."/>
            <person name="Hannick L.I."/>
            <person name="Bidwell S."/>
            <person name="Joardar V."/>
            <person name="Thiagarajan M."/>
            <person name="Amedeo P."/>
            <person name="Galinsky K.J."/>
            <person name="Schobel S."/>
            <person name="Inman J."/>
            <person name="Hostetler J."/>
            <person name="Miller J."/>
            <person name="Hammond M."/>
            <person name="Megy K."/>
            <person name="Lawson D."/>
            <person name="Kodira C."/>
            <person name="Sutton G."/>
            <person name="Meyer J."/>
            <person name="Hill C.A."/>
            <person name="Birren B."/>
            <person name="Nene V."/>
            <person name="Collins F."/>
            <person name="Alarcon-Chaidez F."/>
            <person name="Wikel S."/>
            <person name="Strausberg R."/>
        </authorList>
    </citation>
    <scope>NUCLEOTIDE SEQUENCE [LARGE SCALE GENOMIC DNA]</scope>
    <source>
        <strain evidence="3">Wikel</strain>
        <strain evidence="1">Wikel colony</strain>
    </source>
</reference>
<dbReference type="EnsemblMetazoa" id="ISCW008906-RA">
    <property type="protein sequence ID" value="ISCW008906-PA"/>
    <property type="gene ID" value="ISCW008906"/>
</dbReference>
<dbReference type="VEuPathDB" id="VectorBase:ISCP_026940"/>
<keyword evidence="3" id="KW-1185">Reference proteome</keyword>
<accession>B7Q2X2</accession>
<dbReference type="InParanoid" id="B7Q2X2"/>
<protein>
    <submittedName>
        <fullName evidence="1 2">Uncharacterized protein</fullName>
    </submittedName>
</protein>
<evidence type="ECO:0000313" key="2">
    <source>
        <dbReference type="EnsemblMetazoa" id="ISCW008906-PA"/>
    </source>
</evidence>
<evidence type="ECO:0000313" key="3">
    <source>
        <dbReference type="Proteomes" id="UP000001555"/>
    </source>
</evidence>
<gene>
    <name evidence="1" type="ORF">IscW_ISCW008906</name>
</gene>
<dbReference type="Proteomes" id="UP000001555">
    <property type="component" value="Unassembled WGS sequence"/>
</dbReference>
<evidence type="ECO:0000313" key="1">
    <source>
        <dbReference type="EMBL" id="EEC13194.1"/>
    </source>
</evidence>
<name>B7Q2X2_IXOSC</name>
<dbReference type="VEuPathDB" id="VectorBase:ISCW008906"/>
<dbReference type="PaxDb" id="6945-B7Q2X2"/>
<dbReference type="HOGENOM" id="CLU_2725023_0_0_1"/>
<organism>
    <name type="scientific">Ixodes scapularis</name>
    <name type="common">Black-legged tick</name>
    <name type="synonym">Deer tick</name>
    <dbReference type="NCBI Taxonomy" id="6945"/>
    <lineage>
        <taxon>Eukaryota</taxon>
        <taxon>Metazoa</taxon>
        <taxon>Ecdysozoa</taxon>
        <taxon>Arthropoda</taxon>
        <taxon>Chelicerata</taxon>
        <taxon>Arachnida</taxon>
        <taxon>Acari</taxon>
        <taxon>Parasitiformes</taxon>
        <taxon>Ixodida</taxon>
        <taxon>Ixodoidea</taxon>
        <taxon>Ixodidae</taxon>
        <taxon>Ixodinae</taxon>
        <taxon>Ixodes</taxon>
    </lineage>
</organism>
<sequence length="72" mass="8221">MSRFLNTDYVFYGFEDRHSLVHKMSRLLHEFPGMCLAAYDVERDDVDGYCRASGHDVGAPLIGVLHSMVFPQ</sequence>
<dbReference type="AlphaFoldDB" id="B7Q2X2"/>